<evidence type="ECO:0000256" key="6">
    <source>
        <dbReference type="ARBA" id="ARBA00022525"/>
    </source>
</evidence>
<feature type="domain" description="Mannosidase Ig/CBM-like" evidence="15">
    <location>
        <begin position="673"/>
        <end position="756"/>
    </location>
</feature>
<dbReference type="PANTHER" id="PTHR43730:SF1">
    <property type="entry name" value="BETA-MANNOSIDASE"/>
    <property type="match status" value="1"/>
</dbReference>
<dbReference type="InterPro" id="IPR041625">
    <property type="entry name" value="Beta-mannosidase_Ig"/>
</dbReference>
<dbReference type="Gene3D" id="3.20.20.80">
    <property type="entry name" value="Glycosidases"/>
    <property type="match status" value="1"/>
</dbReference>
<dbReference type="Proteomes" id="UP000280696">
    <property type="component" value="Unassembled WGS sequence"/>
</dbReference>
<dbReference type="SUPFAM" id="SSF49303">
    <property type="entry name" value="beta-Galactosidase/glucuronidase domain"/>
    <property type="match status" value="1"/>
</dbReference>
<dbReference type="GO" id="GO:0006516">
    <property type="term" value="P:glycoprotein catabolic process"/>
    <property type="evidence" value="ECO:0007669"/>
    <property type="project" value="TreeGrafter"/>
</dbReference>
<comment type="similarity">
    <text evidence="10">Belongs to the glycosyl hydrolase 2 family. Beta-mannosidase B subfamily.</text>
</comment>
<name>A0A3A9AIC3_9FIRM</name>
<dbReference type="Gene3D" id="2.60.40.10">
    <property type="entry name" value="Immunoglobulins"/>
    <property type="match status" value="2"/>
</dbReference>
<feature type="domain" description="Beta-mannosidase-like galactose-binding" evidence="16">
    <location>
        <begin position="26"/>
        <end position="185"/>
    </location>
</feature>
<dbReference type="InterPro" id="IPR050887">
    <property type="entry name" value="Beta-mannosidase_GH2"/>
</dbReference>
<evidence type="ECO:0000259" key="15">
    <source>
        <dbReference type="Pfam" id="PF17786"/>
    </source>
</evidence>
<gene>
    <name evidence="17" type="ORF">D7V94_10600</name>
</gene>
<proteinExistence type="inferred from homology"/>
<dbReference type="SUPFAM" id="SSF49785">
    <property type="entry name" value="Galactose-binding domain-like"/>
    <property type="match status" value="1"/>
</dbReference>
<dbReference type="Gene3D" id="2.60.120.260">
    <property type="entry name" value="Galactose-binding domain-like"/>
    <property type="match status" value="1"/>
</dbReference>
<organism evidence="17 18">
    <name type="scientific">Parablautia intestinalis</name>
    <dbReference type="NCBI Taxonomy" id="2320100"/>
    <lineage>
        <taxon>Bacteria</taxon>
        <taxon>Bacillati</taxon>
        <taxon>Bacillota</taxon>
        <taxon>Clostridia</taxon>
        <taxon>Lachnospirales</taxon>
        <taxon>Lachnospiraceae</taxon>
        <taxon>Parablautia</taxon>
    </lineage>
</organism>
<dbReference type="Pfam" id="PF17786">
    <property type="entry name" value="Mannosidase_ig"/>
    <property type="match status" value="1"/>
</dbReference>
<reference evidence="17 18" key="1">
    <citation type="submission" date="2018-09" db="EMBL/GenBank/DDBJ databases">
        <title>Murine metabolic-syndrome-specific gut microbial biobank.</title>
        <authorList>
            <person name="Liu C."/>
        </authorList>
    </citation>
    <scope>NUCLEOTIDE SEQUENCE [LARGE SCALE GENOMIC DNA]</scope>
    <source>
        <strain evidence="17 18">0.1xD8-82</strain>
    </source>
</reference>
<evidence type="ECO:0000313" key="18">
    <source>
        <dbReference type="Proteomes" id="UP000280696"/>
    </source>
</evidence>
<dbReference type="GO" id="GO:0005975">
    <property type="term" value="P:carbohydrate metabolic process"/>
    <property type="evidence" value="ECO:0007669"/>
    <property type="project" value="InterPro"/>
</dbReference>
<evidence type="ECO:0000256" key="3">
    <source>
        <dbReference type="ARBA" id="ARBA00004740"/>
    </source>
</evidence>
<feature type="domain" description="Glycoside hydrolase family 2 immunoglobulin-like beta-sandwich" evidence="13">
    <location>
        <begin position="200"/>
        <end position="305"/>
    </location>
</feature>
<feature type="domain" description="Beta-mannosidase Ig-fold" evidence="14">
    <location>
        <begin position="761"/>
        <end position="811"/>
    </location>
</feature>
<dbReference type="InterPro" id="IPR006102">
    <property type="entry name" value="Ig-like_GH2"/>
</dbReference>
<sequence length="828" mass="95156">MLKTSLNGVWNLQIIGKDSALVPKEGISAKIPGSVYGALLEKELIPDPFYRDNELKVLPLMENDFCYTTDFEVTNQMLACDALLLRFDGIDTLADICLNGEQIGCAYNMHRIWEINLLETGSIREGNNQLKVVLHSPTKYIKEENEKVAVQGSQDAMEGFPHLRKAHCMFGWDWGPRLPDAGIFRDVTLLGIKKSRLDSVYITQIHEAGQVTLDFDITLELFCNRESGLFGDGGKVRITVTDPDGQVVAAEDTAGEEQDYKLTVKNPRLWWPHGYGDQPLYQVRVSLLDGDDSELDVWERKIGLRTMTVNTDKDEWGSCFAHEVNGVKIFAMGADYIPEDNLLDRVNKERTRRLLEDAAMANHNCIRVWGGGYYPDDFFFDICDELGLIVWQDFMYACASYELNDAFEANITRETIDNVRRIRHHACLGLWCGNNEIETQIEMWKVSEKQKYDYIKLYEYIIPKIIKEEDPNAFYWPSSPSSGGNFENSWSEDHGDMHYWDVWHGNKPFTEYRKFHFRYLSEFGFQSFPGLKTVESFTEPEDRNIFSRVMEMHQRNRAANGKILNYLSAIYLYPKDFDHLLYASQLLQADAIRYGVEHFRRYRGRCMGTVVWQLNDIWPVASWASIDYYGRWKALHYAEKKMFAPVMISCEEIGELSERPFCIQEPAPIEKSARLHVANETMQEVTGTVTWSLRKPDSSILKEGSCQITVPALDGVWLEKMDFGAYEEREIHLEYSFCVDGRVVSQNTCLFTAPKHYFFANPNLRCERKGDKIVVYADAYAKNVEIIGTDGDLWLSDNFFDMEAGERIVSIIRGDAKSVTCRSVVDIA</sequence>
<dbReference type="InterPro" id="IPR054593">
    <property type="entry name" value="Beta-mannosidase-like_N2"/>
</dbReference>
<dbReference type="EMBL" id="RAYQ01000010">
    <property type="protein sequence ID" value="RKI91340.1"/>
    <property type="molecule type" value="Genomic_DNA"/>
</dbReference>
<comment type="subcellular location">
    <subcellularLocation>
        <location evidence="2">Secreted</location>
    </subcellularLocation>
</comment>
<protein>
    <recommendedName>
        <fullName evidence="11">Beta-mannosidase B</fullName>
        <ecNumber evidence="5">3.2.1.25</ecNumber>
    </recommendedName>
    <alternativeName>
        <fullName evidence="12">Mannanase B</fullName>
    </alternativeName>
</protein>
<keyword evidence="9" id="KW-0326">Glycosidase</keyword>
<evidence type="ECO:0000256" key="11">
    <source>
        <dbReference type="ARBA" id="ARBA00041069"/>
    </source>
</evidence>
<comment type="subunit">
    <text evidence="4">Homodimer.</text>
</comment>
<comment type="caution">
    <text evidence="17">The sequence shown here is derived from an EMBL/GenBank/DDBJ whole genome shotgun (WGS) entry which is preliminary data.</text>
</comment>
<dbReference type="Pfam" id="PF22666">
    <property type="entry name" value="Glyco_hydro_2_N2"/>
    <property type="match status" value="1"/>
</dbReference>
<evidence type="ECO:0000256" key="10">
    <source>
        <dbReference type="ARBA" id="ARBA00038429"/>
    </source>
</evidence>
<accession>A0A3A9AIC3</accession>
<evidence type="ECO:0000256" key="4">
    <source>
        <dbReference type="ARBA" id="ARBA00011738"/>
    </source>
</evidence>
<evidence type="ECO:0000256" key="8">
    <source>
        <dbReference type="ARBA" id="ARBA00023180"/>
    </source>
</evidence>
<keyword evidence="8" id="KW-0325">Glycoprotein</keyword>
<dbReference type="AlphaFoldDB" id="A0A3A9AIC3"/>
<evidence type="ECO:0000259" key="16">
    <source>
        <dbReference type="Pfam" id="PF22666"/>
    </source>
</evidence>
<evidence type="ECO:0000256" key="7">
    <source>
        <dbReference type="ARBA" id="ARBA00022801"/>
    </source>
</evidence>
<evidence type="ECO:0000256" key="2">
    <source>
        <dbReference type="ARBA" id="ARBA00004613"/>
    </source>
</evidence>
<evidence type="ECO:0000259" key="13">
    <source>
        <dbReference type="Pfam" id="PF00703"/>
    </source>
</evidence>
<dbReference type="PANTHER" id="PTHR43730">
    <property type="entry name" value="BETA-MANNOSIDASE"/>
    <property type="match status" value="1"/>
</dbReference>
<evidence type="ECO:0000256" key="9">
    <source>
        <dbReference type="ARBA" id="ARBA00023295"/>
    </source>
</evidence>
<dbReference type="SUPFAM" id="SSF51445">
    <property type="entry name" value="(Trans)glycosidases"/>
    <property type="match status" value="1"/>
</dbReference>
<dbReference type="InterPro" id="IPR008979">
    <property type="entry name" value="Galactose-bd-like_sf"/>
</dbReference>
<dbReference type="OrthoDB" id="9758603at2"/>
<keyword evidence="7 17" id="KW-0378">Hydrolase</keyword>
<evidence type="ECO:0000256" key="5">
    <source>
        <dbReference type="ARBA" id="ARBA00012754"/>
    </source>
</evidence>
<evidence type="ECO:0000259" key="14">
    <source>
        <dbReference type="Pfam" id="PF17753"/>
    </source>
</evidence>
<dbReference type="GO" id="GO:0005576">
    <property type="term" value="C:extracellular region"/>
    <property type="evidence" value="ECO:0007669"/>
    <property type="project" value="UniProtKB-SubCell"/>
</dbReference>
<dbReference type="FunFam" id="3.20.20.80:FF:000050">
    <property type="entry name" value="Beta-mannosidase B"/>
    <property type="match status" value="1"/>
</dbReference>
<dbReference type="RefSeq" id="WP_120469531.1">
    <property type="nucleotide sequence ID" value="NZ_RAYQ01000010.1"/>
</dbReference>
<dbReference type="InterPro" id="IPR041447">
    <property type="entry name" value="Mannosidase_ig"/>
</dbReference>
<comment type="pathway">
    <text evidence="3">Glycan metabolism; N-glycan degradation.</text>
</comment>
<dbReference type="EC" id="3.2.1.25" evidence="5"/>
<dbReference type="Pfam" id="PF00703">
    <property type="entry name" value="Glyco_hydro_2"/>
    <property type="match status" value="1"/>
</dbReference>
<dbReference type="InterPro" id="IPR017853">
    <property type="entry name" value="GH"/>
</dbReference>
<evidence type="ECO:0000256" key="12">
    <source>
        <dbReference type="ARBA" id="ARBA00041614"/>
    </source>
</evidence>
<keyword evidence="18" id="KW-1185">Reference proteome</keyword>
<dbReference type="Pfam" id="PF17753">
    <property type="entry name" value="Ig_mannosidase"/>
    <property type="match status" value="1"/>
</dbReference>
<dbReference type="GO" id="GO:0004567">
    <property type="term" value="F:beta-mannosidase activity"/>
    <property type="evidence" value="ECO:0007669"/>
    <property type="project" value="UniProtKB-EC"/>
</dbReference>
<dbReference type="InterPro" id="IPR036156">
    <property type="entry name" value="Beta-gal/glucu_dom_sf"/>
</dbReference>
<comment type="catalytic activity">
    <reaction evidence="1">
        <text>Hydrolysis of terminal, non-reducing beta-D-mannose residues in beta-D-mannosides.</text>
        <dbReference type="EC" id="3.2.1.25"/>
    </reaction>
</comment>
<evidence type="ECO:0000313" key="17">
    <source>
        <dbReference type="EMBL" id="RKI91340.1"/>
    </source>
</evidence>
<dbReference type="InterPro" id="IPR013783">
    <property type="entry name" value="Ig-like_fold"/>
</dbReference>
<evidence type="ECO:0000256" key="1">
    <source>
        <dbReference type="ARBA" id="ARBA00000829"/>
    </source>
</evidence>
<keyword evidence="6" id="KW-0964">Secreted</keyword>